<evidence type="ECO:0000313" key="8">
    <source>
        <dbReference type="EMBL" id="OWY94672.1"/>
    </source>
</evidence>
<dbReference type="SUPFAM" id="SSF56672">
    <property type="entry name" value="DNA/RNA polymerases"/>
    <property type="match status" value="1"/>
</dbReference>
<evidence type="ECO:0000256" key="5">
    <source>
        <dbReference type="ARBA" id="ARBA00022801"/>
    </source>
</evidence>
<keyword evidence="1" id="KW-0808">Transferase</keyword>
<dbReference type="GO" id="GO:0004519">
    <property type="term" value="F:endonuclease activity"/>
    <property type="evidence" value="ECO:0007669"/>
    <property type="project" value="UniProtKB-KW"/>
</dbReference>
<evidence type="ECO:0000313" key="9">
    <source>
        <dbReference type="Proteomes" id="UP000198211"/>
    </source>
</evidence>
<keyword evidence="2" id="KW-0548">Nucleotidyltransferase</keyword>
<keyword evidence="6" id="KW-0695">RNA-directed DNA polymerase</keyword>
<feature type="domain" description="Reverse transcriptase RNase H-like" evidence="7">
    <location>
        <begin position="2"/>
        <end position="103"/>
    </location>
</feature>
<accession>A0A225UNL4</accession>
<sequence length="134" mass="15538">MFTDTSDIGYSIVGTPVADWKDELQAKELQYQLLGTSQLNWSIVEKEAFPIVQSCTTLEYLLQRSNDFKLYCDHANLISIFAPDKDLKKHARANLQRWAMLLTDASDRLYLHHRAHSWSKQPMGRYCIEMVEPS</sequence>
<dbReference type="Proteomes" id="UP000198211">
    <property type="component" value="Unassembled WGS sequence"/>
</dbReference>
<dbReference type="OrthoDB" id="10597988at2759"/>
<evidence type="ECO:0000256" key="1">
    <source>
        <dbReference type="ARBA" id="ARBA00022679"/>
    </source>
</evidence>
<dbReference type="GO" id="GO:0016787">
    <property type="term" value="F:hydrolase activity"/>
    <property type="evidence" value="ECO:0007669"/>
    <property type="project" value="UniProtKB-KW"/>
</dbReference>
<dbReference type="InterPro" id="IPR043502">
    <property type="entry name" value="DNA/RNA_pol_sf"/>
</dbReference>
<keyword evidence="5" id="KW-0378">Hydrolase</keyword>
<dbReference type="Pfam" id="PF17917">
    <property type="entry name" value="RT_RNaseH"/>
    <property type="match status" value="1"/>
</dbReference>
<keyword evidence="3" id="KW-0540">Nuclease</keyword>
<comment type="caution">
    <text evidence="8">The sequence shown here is derived from an EMBL/GenBank/DDBJ whole genome shotgun (WGS) entry which is preliminary data.</text>
</comment>
<proteinExistence type="predicted"/>
<name>A0A225UNL4_9STRA</name>
<dbReference type="InterPro" id="IPR041373">
    <property type="entry name" value="RT_RNaseH"/>
</dbReference>
<reference evidence="9" key="1">
    <citation type="submission" date="2017-03" db="EMBL/GenBank/DDBJ databases">
        <title>Phytopthora megakarya and P. palmivora, two closely related causual agents of cacao black pod achieved similar genome size and gene model numbers by different mechanisms.</title>
        <authorList>
            <person name="Ali S."/>
            <person name="Shao J."/>
            <person name="Larry D.J."/>
            <person name="Kronmiller B."/>
            <person name="Shen D."/>
            <person name="Strem M.D."/>
            <person name="Melnick R.L."/>
            <person name="Guiltinan M.J."/>
            <person name="Tyler B.M."/>
            <person name="Meinhardt L.W."/>
            <person name="Bailey B.A."/>
        </authorList>
    </citation>
    <scope>NUCLEOTIDE SEQUENCE [LARGE SCALE GENOMIC DNA]</scope>
    <source>
        <strain evidence="9">zdho120</strain>
    </source>
</reference>
<evidence type="ECO:0000259" key="7">
    <source>
        <dbReference type="Pfam" id="PF17917"/>
    </source>
</evidence>
<evidence type="ECO:0000256" key="2">
    <source>
        <dbReference type="ARBA" id="ARBA00022695"/>
    </source>
</evidence>
<organism evidence="8 9">
    <name type="scientific">Phytophthora megakarya</name>
    <dbReference type="NCBI Taxonomy" id="4795"/>
    <lineage>
        <taxon>Eukaryota</taxon>
        <taxon>Sar</taxon>
        <taxon>Stramenopiles</taxon>
        <taxon>Oomycota</taxon>
        <taxon>Peronosporomycetes</taxon>
        <taxon>Peronosporales</taxon>
        <taxon>Peronosporaceae</taxon>
        <taxon>Phytophthora</taxon>
    </lineage>
</organism>
<keyword evidence="9" id="KW-1185">Reference proteome</keyword>
<evidence type="ECO:0000256" key="6">
    <source>
        <dbReference type="ARBA" id="ARBA00022918"/>
    </source>
</evidence>
<dbReference type="AlphaFoldDB" id="A0A225UNL4"/>
<gene>
    <name evidence="8" type="ORF">PHMEG_00035532</name>
</gene>
<evidence type="ECO:0000256" key="4">
    <source>
        <dbReference type="ARBA" id="ARBA00022759"/>
    </source>
</evidence>
<dbReference type="GO" id="GO:0003964">
    <property type="term" value="F:RNA-directed DNA polymerase activity"/>
    <property type="evidence" value="ECO:0007669"/>
    <property type="project" value="UniProtKB-KW"/>
</dbReference>
<protein>
    <recommendedName>
        <fullName evidence="7">Reverse transcriptase RNase H-like domain-containing protein</fullName>
    </recommendedName>
</protein>
<dbReference type="EMBL" id="NBNE01014001">
    <property type="protein sequence ID" value="OWY94672.1"/>
    <property type="molecule type" value="Genomic_DNA"/>
</dbReference>
<evidence type="ECO:0000256" key="3">
    <source>
        <dbReference type="ARBA" id="ARBA00022722"/>
    </source>
</evidence>
<keyword evidence="4" id="KW-0255">Endonuclease</keyword>